<evidence type="ECO:0000313" key="18">
    <source>
        <dbReference type="Proteomes" id="UP000621856"/>
    </source>
</evidence>
<evidence type="ECO:0000256" key="4">
    <source>
        <dbReference type="ARBA" id="ARBA00022692"/>
    </source>
</evidence>
<comment type="caution">
    <text evidence="16">The sequence shown here is derived from an EMBL/GenBank/DDBJ whole genome shotgun (WGS) entry which is preliminary data.</text>
</comment>
<dbReference type="InterPro" id="IPR036942">
    <property type="entry name" value="Beta-barrel_TonB_sf"/>
</dbReference>
<keyword evidence="6 10" id="KW-0798">TonB box</keyword>
<gene>
    <name evidence="17" type="ORF">FF098_007420</name>
    <name evidence="16" type="ORF">GCM10011355_14930</name>
</gene>
<dbReference type="SUPFAM" id="SSF56935">
    <property type="entry name" value="Porins"/>
    <property type="match status" value="1"/>
</dbReference>
<proteinExistence type="inferred from homology"/>
<dbReference type="Proteomes" id="UP000818603">
    <property type="component" value="Unassembled WGS sequence"/>
</dbReference>
<feature type="chain" id="PRO_5035149100" evidence="13">
    <location>
        <begin position="26"/>
        <end position="729"/>
    </location>
</feature>
<evidence type="ECO:0000256" key="1">
    <source>
        <dbReference type="ARBA" id="ARBA00004571"/>
    </source>
</evidence>
<comment type="subcellular location">
    <subcellularLocation>
        <location evidence="1 9">Cell outer membrane</location>
        <topology evidence="1 9">Multi-pass membrane protein</topology>
    </subcellularLocation>
</comment>
<dbReference type="InterPro" id="IPR000531">
    <property type="entry name" value="Beta-barrel_TonB"/>
</dbReference>
<feature type="domain" description="TonB-dependent receptor-like beta-barrel" evidence="14">
    <location>
        <begin position="277"/>
        <end position="698"/>
    </location>
</feature>
<evidence type="ECO:0000256" key="11">
    <source>
        <dbReference type="RuleBase" id="RU003357"/>
    </source>
</evidence>
<reference evidence="16" key="1">
    <citation type="journal article" date="2014" name="Int. J. Syst. Evol. Microbiol.">
        <title>Complete genome sequence of Corynebacterium casei LMG S-19264T (=DSM 44701T), isolated from a smear-ripened cheese.</title>
        <authorList>
            <consortium name="US DOE Joint Genome Institute (JGI-PGF)"/>
            <person name="Walter F."/>
            <person name="Albersmeier A."/>
            <person name="Kalinowski J."/>
            <person name="Ruckert C."/>
        </authorList>
    </citation>
    <scope>NUCLEOTIDE SEQUENCE</scope>
    <source>
        <strain evidence="16">CGMCC 1.14984</strain>
    </source>
</reference>
<evidence type="ECO:0000256" key="2">
    <source>
        <dbReference type="ARBA" id="ARBA00022448"/>
    </source>
</evidence>
<dbReference type="PROSITE" id="PS52016">
    <property type="entry name" value="TONB_DEPENDENT_REC_3"/>
    <property type="match status" value="1"/>
</dbReference>
<dbReference type="GO" id="GO:0044718">
    <property type="term" value="P:siderophore transmembrane transport"/>
    <property type="evidence" value="ECO:0007669"/>
    <property type="project" value="TreeGrafter"/>
</dbReference>
<sequence>MLKQQLRLSGAISAICLAGLSTAFAQDTAQDQSQDEVAEDTIVVTASPIAKEQDDLLIGASVVTREEIQKRMSNTIGEMLKAEPGVSSSFFGPGSSRPIIRGQGGDRIQVLDNGIGSIDASSSSADHAVAVEPAQAEQAEIIRGTGLLRYGSSGSGGVVNVIDGRIPTSVPENGLEASMRAGASSVDEGRDVAFATDFEAAKFGDTSLVIHFDAALREAHDYDIPGFAESAAFRALEEEGHDHDEEDHDDDHDHEHEEEEEAFGTLENSGFETSAVSFGTSFINDRFTFGAAVKQTNSDYGIPAGHDHAHEEEDHDDDHDDEHDEDHEHEHEHEHGEEEGGVRINLEQLRYDLRGEYRLDSTPFETVRVALGISDYEHREIEPSGEVGTIFANQGWEGRLELVQRPQGGWRGASGVQVRQREFSAIGEEAFVPPTETSQVGIFTFQDYETGPWHFEGAARYERTEHEDDMGTSLSFDGFSISGGTGYELTENFKLGGTVFRTERAPTTEELFSNGPHLATDAFELGDTSLDKEISTGGELVLRGRYDRLNFTLNGFYTDYSDYIYQAETGGEEDGLPVFAYTAADATFSGFEAEADLLLGSAFGAEFVADGSVEYVRAQIDGGNGNLPRIPPFGALAGLNADWDRVSIRGEVDHAADQDEIAEFELETESYTLLNLYVTYRPFPENEKIALRVAANNLTDEEARQHTSFLKDEVPLPGRNFRVSFEAGF</sequence>
<feature type="region of interest" description="Disordered" evidence="12">
    <location>
        <begin position="238"/>
        <end position="270"/>
    </location>
</feature>
<evidence type="ECO:0000256" key="6">
    <source>
        <dbReference type="ARBA" id="ARBA00023077"/>
    </source>
</evidence>
<dbReference type="AlphaFoldDB" id="A0A8J3EPC2"/>
<keyword evidence="4 9" id="KW-0812">Transmembrane</keyword>
<reference evidence="17 19" key="2">
    <citation type="submission" date="2020-02" db="EMBL/GenBank/DDBJ databases">
        <title>Genome sequence of Parvularcula flava strain NH6-79.</title>
        <authorList>
            <person name="Abdul Karim M.H."/>
            <person name="Lam M.Q."/>
            <person name="Chen S.J."/>
            <person name="Yahya A."/>
            <person name="Shahir S."/>
            <person name="Shamsir M.S."/>
            <person name="Chong C.S."/>
        </authorList>
    </citation>
    <scope>NUCLEOTIDE SEQUENCE [LARGE SCALE GENOMIC DNA]</scope>
    <source>
        <strain evidence="17 19">NH6-79</strain>
    </source>
</reference>
<evidence type="ECO:0000259" key="14">
    <source>
        <dbReference type="Pfam" id="PF00593"/>
    </source>
</evidence>
<dbReference type="EMBL" id="BMGZ01000001">
    <property type="protein sequence ID" value="GGH96317.1"/>
    <property type="molecule type" value="Genomic_DNA"/>
</dbReference>
<protein>
    <submittedName>
        <fullName evidence="16">TonB-dependent receptor</fullName>
    </submittedName>
</protein>
<dbReference type="InterPro" id="IPR037066">
    <property type="entry name" value="Plug_dom_sf"/>
</dbReference>
<evidence type="ECO:0000256" key="3">
    <source>
        <dbReference type="ARBA" id="ARBA00022452"/>
    </source>
</evidence>
<dbReference type="PROSITE" id="PS00430">
    <property type="entry name" value="TONB_DEPENDENT_REC_1"/>
    <property type="match status" value="1"/>
</dbReference>
<name>A0A8J3EPC2_9PROT</name>
<evidence type="ECO:0000313" key="17">
    <source>
        <dbReference type="EMBL" id="NHK27727.1"/>
    </source>
</evidence>
<evidence type="ECO:0000256" key="8">
    <source>
        <dbReference type="ARBA" id="ARBA00023237"/>
    </source>
</evidence>
<reference evidence="16" key="3">
    <citation type="submission" date="2020-09" db="EMBL/GenBank/DDBJ databases">
        <authorList>
            <person name="Sun Q."/>
            <person name="Zhou Y."/>
        </authorList>
    </citation>
    <scope>NUCLEOTIDE SEQUENCE</scope>
    <source>
        <strain evidence="16">CGMCC 1.14984</strain>
    </source>
</reference>
<dbReference type="Proteomes" id="UP000621856">
    <property type="component" value="Unassembled WGS sequence"/>
</dbReference>
<dbReference type="GO" id="GO:0015344">
    <property type="term" value="F:siderophore uptake transmembrane transporter activity"/>
    <property type="evidence" value="ECO:0007669"/>
    <property type="project" value="TreeGrafter"/>
</dbReference>
<dbReference type="InterPro" id="IPR012910">
    <property type="entry name" value="Plug_dom"/>
</dbReference>
<organism evidence="16 18">
    <name type="scientific">Aquisalinus luteolus</name>
    <dbReference type="NCBI Taxonomy" id="1566827"/>
    <lineage>
        <taxon>Bacteria</taxon>
        <taxon>Pseudomonadati</taxon>
        <taxon>Pseudomonadota</taxon>
        <taxon>Alphaproteobacteria</taxon>
        <taxon>Parvularculales</taxon>
        <taxon>Parvularculaceae</taxon>
        <taxon>Aquisalinus</taxon>
    </lineage>
</organism>
<feature type="compositionally biased region" description="Basic and acidic residues" evidence="12">
    <location>
        <begin position="326"/>
        <end position="341"/>
    </location>
</feature>
<evidence type="ECO:0000256" key="12">
    <source>
        <dbReference type="SAM" id="MobiDB-lite"/>
    </source>
</evidence>
<dbReference type="RefSeq" id="WP_155138915.1">
    <property type="nucleotide sequence ID" value="NZ_BMGZ01000001.1"/>
</dbReference>
<evidence type="ECO:0000256" key="13">
    <source>
        <dbReference type="SAM" id="SignalP"/>
    </source>
</evidence>
<feature type="compositionally biased region" description="Acidic residues" evidence="12">
    <location>
        <begin position="313"/>
        <end position="325"/>
    </location>
</feature>
<dbReference type="Gene3D" id="2.170.130.10">
    <property type="entry name" value="TonB-dependent receptor, plug domain"/>
    <property type="match status" value="1"/>
</dbReference>
<evidence type="ECO:0000256" key="7">
    <source>
        <dbReference type="ARBA" id="ARBA00023136"/>
    </source>
</evidence>
<dbReference type="Pfam" id="PF07715">
    <property type="entry name" value="Plug"/>
    <property type="match status" value="1"/>
</dbReference>
<dbReference type="GO" id="GO:0009279">
    <property type="term" value="C:cell outer membrane"/>
    <property type="evidence" value="ECO:0007669"/>
    <property type="project" value="UniProtKB-SubCell"/>
</dbReference>
<dbReference type="InterPro" id="IPR039426">
    <property type="entry name" value="TonB-dep_rcpt-like"/>
</dbReference>
<keyword evidence="2 9" id="KW-0813">Transport</keyword>
<keyword evidence="19" id="KW-1185">Reference proteome</keyword>
<feature type="domain" description="TonB-dependent receptor plug" evidence="15">
    <location>
        <begin position="58"/>
        <end position="158"/>
    </location>
</feature>
<evidence type="ECO:0000313" key="16">
    <source>
        <dbReference type="EMBL" id="GGH96317.1"/>
    </source>
</evidence>
<evidence type="ECO:0000256" key="9">
    <source>
        <dbReference type="PROSITE-ProRule" id="PRU01360"/>
    </source>
</evidence>
<keyword evidence="5 13" id="KW-0732">Signal</keyword>
<keyword evidence="3 9" id="KW-1134">Transmembrane beta strand</keyword>
<feature type="region of interest" description="Disordered" evidence="12">
    <location>
        <begin position="298"/>
        <end position="341"/>
    </location>
</feature>
<keyword evidence="16" id="KW-0675">Receptor</keyword>
<evidence type="ECO:0000256" key="10">
    <source>
        <dbReference type="PROSITE-ProRule" id="PRU10143"/>
    </source>
</evidence>
<comment type="similarity">
    <text evidence="9 11">Belongs to the TonB-dependent receptor family.</text>
</comment>
<dbReference type="EMBL" id="VCJR02000001">
    <property type="protein sequence ID" value="NHK27727.1"/>
    <property type="molecule type" value="Genomic_DNA"/>
</dbReference>
<dbReference type="Gene3D" id="2.40.170.20">
    <property type="entry name" value="TonB-dependent receptor, beta-barrel domain"/>
    <property type="match status" value="1"/>
</dbReference>
<dbReference type="PANTHER" id="PTHR30069">
    <property type="entry name" value="TONB-DEPENDENT OUTER MEMBRANE RECEPTOR"/>
    <property type="match status" value="1"/>
</dbReference>
<accession>A0A8J3EPC2</accession>
<dbReference type="Pfam" id="PF00593">
    <property type="entry name" value="TonB_dep_Rec_b-barrel"/>
    <property type="match status" value="1"/>
</dbReference>
<evidence type="ECO:0000259" key="15">
    <source>
        <dbReference type="Pfam" id="PF07715"/>
    </source>
</evidence>
<dbReference type="InterPro" id="IPR010916">
    <property type="entry name" value="TonB_box_CS"/>
</dbReference>
<evidence type="ECO:0000256" key="5">
    <source>
        <dbReference type="ARBA" id="ARBA00022729"/>
    </source>
</evidence>
<feature type="short sequence motif" description="TonB box" evidence="10">
    <location>
        <begin position="41"/>
        <end position="47"/>
    </location>
</feature>
<feature type="signal peptide" evidence="13">
    <location>
        <begin position="1"/>
        <end position="25"/>
    </location>
</feature>
<dbReference type="PANTHER" id="PTHR30069:SF40">
    <property type="entry name" value="TONB-DEPENDENT RECEPTOR NMB0964-RELATED"/>
    <property type="match status" value="1"/>
</dbReference>
<feature type="compositionally biased region" description="Acidic residues" evidence="12">
    <location>
        <begin position="244"/>
        <end position="262"/>
    </location>
</feature>
<keyword evidence="8 9" id="KW-0998">Cell outer membrane</keyword>
<keyword evidence="7 9" id="KW-0472">Membrane</keyword>
<evidence type="ECO:0000313" key="19">
    <source>
        <dbReference type="Proteomes" id="UP000818603"/>
    </source>
</evidence>